<dbReference type="GO" id="GO:0009073">
    <property type="term" value="P:aromatic amino acid family biosynthetic process"/>
    <property type="evidence" value="ECO:0007669"/>
    <property type="project" value="UniProtKB-KW"/>
</dbReference>
<dbReference type="Gene3D" id="3.40.50.1970">
    <property type="match status" value="1"/>
</dbReference>
<dbReference type="InterPro" id="IPR050071">
    <property type="entry name" value="Dehydroquinate_synthase"/>
</dbReference>
<dbReference type="Gene3D" id="1.20.1090.10">
    <property type="entry name" value="Dehydroquinate synthase-like - alpha domain"/>
    <property type="match status" value="1"/>
</dbReference>
<dbReference type="AlphaFoldDB" id="A0A916JEQ4"/>
<sequence>MQPIKQKFQIEYTYSVFFTRNLFEISNTSLKDFFLDYQELGFQRKALIVIDQGFSAFYPQLEKQIKLYFKQAVPHIQLAPEIIYVPGGEASKNDPVLFDKLAEAVDIYGIDRHSFVIGIGGGAVLDLVGYAAAVSHRGIKLIRIPTTVLSQNDSGVGVKNGINFHGKKNFLGTFAPPVAVFNDLTLLNSLDDRDWRAGIAEAIKVALIKDARFFEWIEQNVVSLANRDETNMAYLIHRCAEMHTDHIAGGDPFEFGSSRPLDFGHWAAHKLEFLTNFEVRHGEAVAIGIALDCIYARRIGMLAENDLNRILDVLTALGFDLYHPKLSENDKINLRNGIQEFREHLGGRLTIMLLEEIGKGVEVHELDADLISLSVDDLENVQLHSAGAKVSQ</sequence>
<keyword evidence="5 8" id="KW-0456">Lyase</keyword>
<gene>
    <name evidence="8" type="primary">gacC</name>
    <name evidence="8" type="ORF">DYBT9275_03515</name>
</gene>
<accession>A0A916JEQ4</accession>
<dbReference type="PANTHER" id="PTHR43622">
    <property type="entry name" value="3-DEHYDROQUINATE SYNTHASE"/>
    <property type="match status" value="1"/>
</dbReference>
<organism evidence="8 9">
    <name type="scientific">Dyadobacter helix</name>
    <dbReference type="NCBI Taxonomy" id="2822344"/>
    <lineage>
        <taxon>Bacteria</taxon>
        <taxon>Pseudomonadati</taxon>
        <taxon>Bacteroidota</taxon>
        <taxon>Cytophagia</taxon>
        <taxon>Cytophagales</taxon>
        <taxon>Spirosomataceae</taxon>
        <taxon>Dyadobacter</taxon>
    </lineage>
</organism>
<dbReference type="RefSeq" id="WP_215240004.1">
    <property type="nucleotide sequence ID" value="NZ_CAJRAF010000002.1"/>
</dbReference>
<dbReference type="GO" id="GO:0003856">
    <property type="term" value="F:3-dehydroquinate synthase activity"/>
    <property type="evidence" value="ECO:0007669"/>
    <property type="project" value="TreeGrafter"/>
</dbReference>
<dbReference type="InterPro" id="IPR030960">
    <property type="entry name" value="DHQS/DOIS_N"/>
</dbReference>
<dbReference type="SUPFAM" id="SSF56796">
    <property type="entry name" value="Dehydroquinate synthase-like"/>
    <property type="match status" value="1"/>
</dbReference>
<dbReference type="Proteomes" id="UP000680038">
    <property type="component" value="Unassembled WGS sequence"/>
</dbReference>
<evidence type="ECO:0000256" key="5">
    <source>
        <dbReference type="ARBA" id="ARBA00023239"/>
    </source>
</evidence>
<dbReference type="Pfam" id="PF01761">
    <property type="entry name" value="DHQ_synthase"/>
    <property type="match status" value="1"/>
</dbReference>
<keyword evidence="4" id="KW-0057">Aromatic amino acid biosynthesis</keyword>
<keyword evidence="3" id="KW-0520">NAD</keyword>
<evidence type="ECO:0000256" key="2">
    <source>
        <dbReference type="ARBA" id="ARBA00022605"/>
    </source>
</evidence>
<evidence type="ECO:0000259" key="6">
    <source>
        <dbReference type="Pfam" id="PF01761"/>
    </source>
</evidence>
<keyword evidence="2" id="KW-0028">Amino-acid biosynthesis</keyword>
<feature type="domain" description="3-dehydroquinate synthase N-terminal" evidence="6">
    <location>
        <begin position="83"/>
        <end position="196"/>
    </location>
</feature>
<keyword evidence="9" id="KW-1185">Reference proteome</keyword>
<dbReference type="NCBIfam" id="NF004852">
    <property type="entry name" value="PRK06203.1"/>
    <property type="match status" value="1"/>
</dbReference>
<evidence type="ECO:0000256" key="3">
    <source>
        <dbReference type="ARBA" id="ARBA00023027"/>
    </source>
</evidence>
<dbReference type="PANTHER" id="PTHR43622:SF7">
    <property type="entry name" value="3-DEHYDROQUINATE SYNTHASE, CHLOROPLASTIC"/>
    <property type="match status" value="1"/>
</dbReference>
<comment type="cofactor">
    <cofactor evidence="1">
        <name>NAD(+)</name>
        <dbReference type="ChEBI" id="CHEBI:57540"/>
    </cofactor>
</comment>
<dbReference type="Pfam" id="PF24621">
    <property type="entry name" value="DHQS_C"/>
    <property type="match status" value="1"/>
</dbReference>
<evidence type="ECO:0000259" key="7">
    <source>
        <dbReference type="Pfam" id="PF24621"/>
    </source>
</evidence>
<comment type="caution">
    <text evidence="8">The sequence shown here is derived from an EMBL/GenBank/DDBJ whole genome shotgun (WGS) entry which is preliminary data.</text>
</comment>
<evidence type="ECO:0000256" key="1">
    <source>
        <dbReference type="ARBA" id="ARBA00001911"/>
    </source>
</evidence>
<protein>
    <submittedName>
        <fullName evidence="8">2-epi-5-epi-valiolone synthase</fullName>
        <ecNumber evidence="8">4.2.3.152</ecNumber>
    </submittedName>
</protein>
<dbReference type="CDD" id="cd08198">
    <property type="entry name" value="DHQS-like"/>
    <property type="match status" value="1"/>
</dbReference>
<evidence type="ECO:0000313" key="9">
    <source>
        <dbReference type="Proteomes" id="UP000680038"/>
    </source>
</evidence>
<proteinExistence type="predicted"/>
<feature type="domain" description="3-dehydroquinate synthase C-terminal" evidence="7">
    <location>
        <begin position="198"/>
        <end position="327"/>
    </location>
</feature>
<dbReference type="InterPro" id="IPR056179">
    <property type="entry name" value="DHQS_C"/>
</dbReference>
<dbReference type="EC" id="4.2.3.152" evidence="8"/>
<evidence type="ECO:0000313" key="8">
    <source>
        <dbReference type="EMBL" id="CAG5005110.1"/>
    </source>
</evidence>
<name>A0A916JEQ4_9BACT</name>
<reference evidence="8" key="1">
    <citation type="submission" date="2021-04" db="EMBL/GenBank/DDBJ databases">
        <authorList>
            <person name="Rodrigo-Torres L."/>
            <person name="Arahal R. D."/>
            <person name="Lucena T."/>
        </authorList>
    </citation>
    <scope>NUCLEOTIDE SEQUENCE</scope>
    <source>
        <strain evidence="8">CECT 9275</strain>
    </source>
</reference>
<dbReference type="EMBL" id="CAJRAF010000002">
    <property type="protein sequence ID" value="CAG5005110.1"/>
    <property type="molecule type" value="Genomic_DNA"/>
</dbReference>
<dbReference type="GO" id="GO:0008652">
    <property type="term" value="P:amino acid biosynthetic process"/>
    <property type="evidence" value="ECO:0007669"/>
    <property type="project" value="UniProtKB-KW"/>
</dbReference>
<evidence type="ECO:0000256" key="4">
    <source>
        <dbReference type="ARBA" id="ARBA00023141"/>
    </source>
</evidence>